<dbReference type="RefSeq" id="WP_348705787.1">
    <property type="nucleotide sequence ID" value="NZ_CAXIYA010000036.1"/>
</dbReference>
<evidence type="ECO:0000313" key="2">
    <source>
        <dbReference type="Proteomes" id="UP001497602"/>
    </source>
</evidence>
<proteinExistence type="predicted"/>
<reference evidence="1 2" key="1">
    <citation type="submission" date="2024-05" db="EMBL/GenBank/DDBJ databases">
        <authorList>
            <person name="Duchaud E."/>
        </authorList>
    </citation>
    <scope>NUCLEOTIDE SEQUENCE [LARGE SCALE GENOMIC DNA]</scope>
    <source>
        <strain evidence="1">Ena-SAMPLE-TAB-13-05-2024-13:56:06:370-140305</strain>
    </source>
</reference>
<name>A0ABM9PHT0_9FLAO</name>
<keyword evidence="2" id="KW-1185">Reference proteome</keyword>
<organism evidence="1 2">
    <name type="scientific">Tenacibaculum vairaonense</name>
    <dbReference type="NCBI Taxonomy" id="3137860"/>
    <lineage>
        <taxon>Bacteria</taxon>
        <taxon>Pseudomonadati</taxon>
        <taxon>Bacteroidota</taxon>
        <taxon>Flavobacteriia</taxon>
        <taxon>Flavobacteriales</taxon>
        <taxon>Flavobacteriaceae</taxon>
        <taxon>Tenacibaculum</taxon>
    </lineage>
</organism>
<gene>
    <name evidence="1" type="ORF">T190115A13A_130033</name>
</gene>
<dbReference type="Proteomes" id="UP001497602">
    <property type="component" value="Unassembled WGS sequence"/>
</dbReference>
<comment type="caution">
    <text evidence="1">The sequence shown here is derived from an EMBL/GenBank/DDBJ whole genome shotgun (WGS) entry which is preliminary data.</text>
</comment>
<evidence type="ECO:0000313" key="1">
    <source>
        <dbReference type="EMBL" id="CAL2105158.1"/>
    </source>
</evidence>
<accession>A0ABM9PHT0</accession>
<sequence length="53" mass="6275">MKKVLIIFGVLIVGIFSTKEEYATTSIFREYKISHIKPEENKQNIWTMQLNLM</sequence>
<dbReference type="EMBL" id="CAXJRC010000004">
    <property type="protein sequence ID" value="CAL2105158.1"/>
    <property type="molecule type" value="Genomic_DNA"/>
</dbReference>
<protein>
    <submittedName>
        <fullName evidence="1">Uncharacterized protein</fullName>
    </submittedName>
</protein>